<dbReference type="Pfam" id="PF00583">
    <property type="entry name" value="Acetyltransf_1"/>
    <property type="match status" value="1"/>
</dbReference>
<evidence type="ECO:0000313" key="4">
    <source>
        <dbReference type="EMBL" id="MBE9666036.1"/>
    </source>
</evidence>
<dbReference type="RefSeq" id="WP_194105410.1">
    <property type="nucleotide sequence ID" value="NZ_JADFFM010000001.1"/>
</dbReference>
<keyword evidence="1" id="KW-0808">Transferase</keyword>
<keyword evidence="2" id="KW-0012">Acyltransferase</keyword>
<evidence type="ECO:0000256" key="1">
    <source>
        <dbReference type="ARBA" id="ARBA00022679"/>
    </source>
</evidence>
<dbReference type="PANTHER" id="PTHR43072:SF23">
    <property type="entry name" value="UPF0039 PROTEIN C11D3.02C"/>
    <property type="match status" value="1"/>
</dbReference>
<comment type="caution">
    <text evidence="4">The sequence shown here is derived from an EMBL/GenBank/DDBJ whole genome shotgun (WGS) entry which is preliminary data.</text>
</comment>
<dbReference type="InterPro" id="IPR016181">
    <property type="entry name" value="Acyl_CoA_acyltransferase"/>
</dbReference>
<dbReference type="EMBL" id="JADFFM010000001">
    <property type="protein sequence ID" value="MBE9666036.1"/>
    <property type="molecule type" value="Genomic_DNA"/>
</dbReference>
<organism evidence="4 5">
    <name type="scientific">Mucilaginibacter boryungensis</name>
    <dbReference type="NCBI Taxonomy" id="768480"/>
    <lineage>
        <taxon>Bacteria</taxon>
        <taxon>Pseudomonadati</taxon>
        <taxon>Bacteroidota</taxon>
        <taxon>Sphingobacteriia</taxon>
        <taxon>Sphingobacteriales</taxon>
        <taxon>Sphingobacteriaceae</taxon>
        <taxon>Mucilaginibacter</taxon>
    </lineage>
</organism>
<keyword evidence="5" id="KW-1185">Reference proteome</keyword>
<dbReference type="InterPro" id="IPR000182">
    <property type="entry name" value="GNAT_dom"/>
</dbReference>
<dbReference type="PANTHER" id="PTHR43072">
    <property type="entry name" value="N-ACETYLTRANSFERASE"/>
    <property type="match status" value="1"/>
</dbReference>
<gene>
    <name evidence="4" type="ORF">IRJ18_06660</name>
</gene>
<evidence type="ECO:0000256" key="2">
    <source>
        <dbReference type="ARBA" id="ARBA00023315"/>
    </source>
</evidence>
<protein>
    <submittedName>
        <fullName evidence="4">N-acetyltransferase</fullName>
    </submittedName>
</protein>
<proteinExistence type="predicted"/>
<name>A0ABR9XF65_9SPHI</name>
<dbReference type="SUPFAM" id="SSF55729">
    <property type="entry name" value="Acyl-CoA N-acyltransferases (Nat)"/>
    <property type="match status" value="1"/>
</dbReference>
<accession>A0ABR9XF65</accession>
<dbReference type="PROSITE" id="PS51186">
    <property type="entry name" value="GNAT"/>
    <property type="match status" value="1"/>
</dbReference>
<dbReference type="Gene3D" id="3.40.630.30">
    <property type="match status" value="1"/>
</dbReference>
<sequence length="168" mass="18884">MPDSTVTIRHANVTDLPAVLDIYNHAIINTTAVYQEDVHTLSMRESWFMDKLKNGYPVFVATEANKVIGFSTYGPFRNWPGYRFTVEHSVYVHIDHRGKGVGKLLVQSVIGHARDKGMHALIAGIDSESAGSLKLHQSLGFVEVAHFKQVGFKFGRWLDLKFLELLLS</sequence>
<evidence type="ECO:0000313" key="5">
    <source>
        <dbReference type="Proteomes" id="UP000632774"/>
    </source>
</evidence>
<dbReference type="Proteomes" id="UP000632774">
    <property type="component" value="Unassembled WGS sequence"/>
</dbReference>
<reference evidence="4 5" key="1">
    <citation type="submission" date="2020-10" db="EMBL/GenBank/DDBJ databases">
        <title>Mucilaginibacter mali sp. nov., isolated from rhizosphere soil of apple orchard.</title>
        <authorList>
            <person name="Lee J.-S."/>
            <person name="Kim H.S."/>
            <person name="Kim J.-S."/>
        </authorList>
    </citation>
    <scope>NUCLEOTIDE SEQUENCE [LARGE SCALE GENOMIC DNA]</scope>
    <source>
        <strain evidence="4 5">KCTC 23157</strain>
    </source>
</reference>
<evidence type="ECO:0000259" key="3">
    <source>
        <dbReference type="PROSITE" id="PS51186"/>
    </source>
</evidence>
<dbReference type="CDD" id="cd04301">
    <property type="entry name" value="NAT_SF"/>
    <property type="match status" value="1"/>
</dbReference>
<feature type="domain" description="N-acetyltransferase" evidence="3">
    <location>
        <begin position="6"/>
        <end position="164"/>
    </location>
</feature>